<gene>
    <name evidence="2" type="ORF">LTRI10_LOCUS49513</name>
</gene>
<protein>
    <recommendedName>
        <fullName evidence="1">F-box domain-containing protein</fullName>
    </recommendedName>
</protein>
<dbReference type="CDD" id="cd22157">
    <property type="entry name" value="F-box_AtFBW1-like"/>
    <property type="match status" value="1"/>
</dbReference>
<evidence type="ECO:0000313" key="2">
    <source>
        <dbReference type="EMBL" id="CAL1410066.1"/>
    </source>
</evidence>
<dbReference type="AlphaFoldDB" id="A0AAV2GH71"/>
<dbReference type="InterPro" id="IPR055290">
    <property type="entry name" value="At3g26010-like"/>
</dbReference>
<dbReference type="EMBL" id="OZ034822">
    <property type="protein sequence ID" value="CAL1410066.1"/>
    <property type="molecule type" value="Genomic_DNA"/>
</dbReference>
<dbReference type="InterPro" id="IPR001810">
    <property type="entry name" value="F-box_dom"/>
</dbReference>
<sequence length="464" mass="53294">MPTENCTSDWDPPPLCARLVPCASSKRRRISQAQEGNSPDPISKLGDDVLVQILIRLPDPRSASRCRCVCKRWSSLIFSPDFNRLFVPRHMSRNSEPPLLLPSFDYSLSILLTFLPVPRGVETDFCVCDSFEDLVLCGFDEADGPNGEFGRTFFICNPFTKLWVALPLAPTRPEGYFQMEARLVCEPRQSIDLDLVVYSEYRFRVVCMYLLRQSIYLDVFCSESREWTSRALVLDGFLRLRDPHLISWNGELVWGCRRAEAGAAPQLVRFNPFRPDVPPTCTDVSQLLPRRWNISVSQGAFHIFELDAKADCVRARVWRLEKEEDRRECWSHYLVSVKAFVSWRDNDFQLERCSVIGLHPANPGIVLLYYPRYGGEMGDDEIVTCDLSSGELAHFYQPMSTLRIFQPAVSCWPTPIPRYKELQGMYAGSYKCWVQRGGQVPTPFKRVLDILRVNRKTPELLLGR</sequence>
<dbReference type="Gene3D" id="1.20.1280.50">
    <property type="match status" value="1"/>
</dbReference>
<dbReference type="PANTHER" id="PTHR35546:SF128">
    <property type="entry name" value="F-BOX ASSOCIATED DOMAIN-CONTAINING PROTEIN"/>
    <property type="match status" value="1"/>
</dbReference>
<name>A0AAV2GH71_9ROSI</name>
<dbReference type="PANTHER" id="PTHR35546">
    <property type="entry name" value="F-BOX PROTEIN INTERACTION DOMAIN PROTEIN-RELATED"/>
    <property type="match status" value="1"/>
</dbReference>
<accession>A0AAV2GH71</accession>
<dbReference type="Pfam" id="PF12937">
    <property type="entry name" value="F-box-like"/>
    <property type="match status" value="1"/>
</dbReference>
<reference evidence="2 3" key="1">
    <citation type="submission" date="2024-04" db="EMBL/GenBank/DDBJ databases">
        <authorList>
            <person name="Fracassetti M."/>
        </authorList>
    </citation>
    <scope>NUCLEOTIDE SEQUENCE [LARGE SCALE GENOMIC DNA]</scope>
</reference>
<proteinExistence type="predicted"/>
<keyword evidence="3" id="KW-1185">Reference proteome</keyword>
<feature type="domain" description="F-box" evidence="1">
    <location>
        <begin position="47"/>
        <end position="80"/>
    </location>
</feature>
<evidence type="ECO:0000259" key="1">
    <source>
        <dbReference type="Pfam" id="PF12937"/>
    </source>
</evidence>
<evidence type="ECO:0000313" key="3">
    <source>
        <dbReference type="Proteomes" id="UP001497516"/>
    </source>
</evidence>
<dbReference type="Proteomes" id="UP001497516">
    <property type="component" value="Chromosome 9"/>
</dbReference>
<organism evidence="2 3">
    <name type="scientific">Linum trigynum</name>
    <dbReference type="NCBI Taxonomy" id="586398"/>
    <lineage>
        <taxon>Eukaryota</taxon>
        <taxon>Viridiplantae</taxon>
        <taxon>Streptophyta</taxon>
        <taxon>Embryophyta</taxon>
        <taxon>Tracheophyta</taxon>
        <taxon>Spermatophyta</taxon>
        <taxon>Magnoliopsida</taxon>
        <taxon>eudicotyledons</taxon>
        <taxon>Gunneridae</taxon>
        <taxon>Pentapetalae</taxon>
        <taxon>rosids</taxon>
        <taxon>fabids</taxon>
        <taxon>Malpighiales</taxon>
        <taxon>Linaceae</taxon>
        <taxon>Linum</taxon>
    </lineage>
</organism>
<dbReference type="InterPro" id="IPR036047">
    <property type="entry name" value="F-box-like_dom_sf"/>
</dbReference>
<dbReference type="SUPFAM" id="SSF81383">
    <property type="entry name" value="F-box domain"/>
    <property type="match status" value="1"/>
</dbReference>